<organism evidence="11 12">
    <name type="scientific">Dothidotthia symphoricarpi CBS 119687</name>
    <dbReference type="NCBI Taxonomy" id="1392245"/>
    <lineage>
        <taxon>Eukaryota</taxon>
        <taxon>Fungi</taxon>
        <taxon>Dikarya</taxon>
        <taxon>Ascomycota</taxon>
        <taxon>Pezizomycotina</taxon>
        <taxon>Dothideomycetes</taxon>
        <taxon>Pleosporomycetidae</taxon>
        <taxon>Pleosporales</taxon>
        <taxon>Dothidotthiaceae</taxon>
        <taxon>Dothidotthia</taxon>
    </lineage>
</organism>
<dbReference type="Gene3D" id="3.50.50.60">
    <property type="entry name" value="FAD/NAD(P)-binding domain"/>
    <property type="match status" value="1"/>
</dbReference>
<keyword evidence="12" id="KW-1185">Reference proteome</keyword>
<dbReference type="PANTHER" id="PTHR42802">
    <property type="entry name" value="MONOOXYGENASE"/>
    <property type="match status" value="1"/>
</dbReference>
<evidence type="ECO:0000256" key="9">
    <source>
        <dbReference type="ARBA" id="ARBA00047598"/>
    </source>
</evidence>
<dbReference type="InterPro" id="IPR025700">
    <property type="entry name" value="Lys/Orn_oxygenase"/>
</dbReference>
<evidence type="ECO:0000313" key="11">
    <source>
        <dbReference type="EMBL" id="KAF2130330.1"/>
    </source>
</evidence>
<evidence type="ECO:0000256" key="1">
    <source>
        <dbReference type="ARBA" id="ARBA00001974"/>
    </source>
</evidence>
<evidence type="ECO:0000256" key="4">
    <source>
        <dbReference type="ARBA" id="ARBA00012881"/>
    </source>
</evidence>
<dbReference type="PANTHER" id="PTHR42802:SF1">
    <property type="entry name" value="L-ORNITHINE N(5)-MONOOXYGENASE"/>
    <property type="match status" value="1"/>
</dbReference>
<comment type="pathway">
    <text evidence="2">Siderophore biosynthesis.</text>
</comment>
<dbReference type="EMBL" id="ML977504">
    <property type="protein sequence ID" value="KAF2130330.1"/>
    <property type="molecule type" value="Genomic_DNA"/>
</dbReference>
<dbReference type="GO" id="GO:0016491">
    <property type="term" value="F:oxidoreductase activity"/>
    <property type="evidence" value="ECO:0007669"/>
    <property type="project" value="UniProtKB-KW"/>
</dbReference>
<accession>A0A6A6AET8</accession>
<dbReference type="Proteomes" id="UP000799771">
    <property type="component" value="Unassembled WGS sequence"/>
</dbReference>
<evidence type="ECO:0000313" key="12">
    <source>
        <dbReference type="Proteomes" id="UP000799771"/>
    </source>
</evidence>
<dbReference type="RefSeq" id="XP_033524717.1">
    <property type="nucleotide sequence ID" value="XM_033664908.1"/>
</dbReference>
<evidence type="ECO:0000256" key="3">
    <source>
        <dbReference type="ARBA" id="ARBA00007588"/>
    </source>
</evidence>
<dbReference type="Pfam" id="PF13434">
    <property type="entry name" value="Lys_Orn_oxgnase"/>
    <property type="match status" value="1"/>
</dbReference>
<sequence length="427" mass="47260">MTSTEQPTRQLEPISNSSTSNSSFDLVCIGFGAAQLATAIANREARKPSNILFLERKPSFSWGSGSHIARTRMESPFIYDLATIRNPRTAFSYVNYLLARGRLVEFANSDRLNPLREEFEDYMKWSADQFKDQVRYGCEVVGVAPETEASTVKSWRIAVKDGNGKSYTVRTKSIIAPSLSQQSSTKPSVLTTVDFLSGQRIIPMNDYFSRRIELRGFCEPRLNVSVVGSGQQTLETIDDLLSCPHLGNITVVTQDESLAPLRILGEQEPPKPQLCSIWATPSGERQPSVTETSELIQNIYSRAYEKQVASKGEWTFRVFIGQDAAAPCSKSDFIVKDTTAVPLSSRELLQSLDTLVLGCHQRGESLEEVHFKHGAVAEDCRVWLMSAHSEGGRSLAKDIAVRAGEVVSALSSPTEGARDRMVLHARM</sequence>
<dbReference type="GO" id="GO:0006879">
    <property type="term" value="P:intracellular iron ion homeostasis"/>
    <property type="evidence" value="ECO:0007669"/>
    <property type="project" value="TreeGrafter"/>
</dbReference>
<gene>
    <name evidence="11" type="ORF">P153DRAFT_314094</name>
</gene>
<evidence type="ECO:0000256" key="2">
    <source>
        <dbReference type="ARBA" id="ARBA00004924"/>
    </source>
</evidence>
<name>A0A6A6AET8_9PLEO</name>
<evidence type="ECO:0000256" key="6">
    <source>
        <dbReference type="ARBA" id="ARBA00022827"/>
    </source>
</evidence>
<comment type="catalytic activity">
    <reaction evidence="9">
        <text>L-ornithine + NADPH + O2 = N(5)-hydroxy-L-ornithine + NADP(+) + H2O</text>
        <dbReference type="Rhea" id="RHEA:41508"/>
        <dbReference type="ChEBI" id="CHEBI:15377"/>
        <dbReference type="ChEBI" id="CHEBI:15379"/>
        <dbReference type="ChEBI" id="CHEBI:46911"/>
        <dbReference type="ChEBI" id="CHEBI:57783"/>
        <dbReference type="ChEBI" id="CHEBI:58349"/>
        <dbReference type="ChEBI" id="CHEBI:78275"/>
        <dbReference type="EC" id="1.14.13.196"/>
    </reaction>
</comment>
<keyword evidence="6" id="KW-0274">FAD</keyword>
<protein>
    <recommendedName>
        <fullName evidence="4">L-ornithine N(5)-monooxygenase [NAD(P)H]</fullName>
        <ecNumber evidence="4">1.14.13.196</ecNumber>
    </recommendedName>
</protein>
<keyword evidence="5" id="KW-0285">Flavoprotein</keyword>
<evidence type="ECO:0000256" key="7">
    <source>
        <dbReference type="ARBA" id="ARBA00022857"/>
    </source>
</evidence>
<dbReference type="InterPro" id="IPR036188">
    <property type="entry name" value="FAD/NAD-bd_sf"/>
</dbReference>
<proteinExistence type="inferred from homology"/>
<comment type="cofactor">
    <cofactor evidence="1">
        <name>FAD</name>
        <dbReference type="ChEBI" id="CHEBI:57692"/>
    </cofactor>
</comment>
<keyword evidence="8" id="KW-0560">Oxidoreductase</keyword>
<dbReference type="AlphaFoldDB" id="A0A6A6AET8"/>
<dbReference type="EC" id="1.14.13.196" evidence="4"/>
<evidence type="ECO:0000256" key="8">
    <source>
        <dbReference type="ARBA" id="ARBA00023002"/>
    </source>
</evidence>
<reference evidence="11" key="1">
    <citation type="journal article" date="2020" name="Stud. Mycol.">
        <title>101 Dothideomycetes genomes: a test case for predicting lifestyles and emergence of pathogens.</title>
        <authorList>
            <person name="Haridas S."/>
            <person name="Albert R."/>
            <person name="Binder M."/>
            <person name="Bloem J."/>
            <person name="Labutti K."/>
            <person name="Salamov A."/>
            <person name="Andreopoulos B."/>
            <person name="Baker S."/>
            <person name="Barry K."/>
            <person name="Bills G."/>
            <person name="Bluhm B."/>
            <person name="Cannon C."/>
            <person name="Castanera R."/>
            <person name="Culley D."/>
            <person name="Daum C."/>
            <person name="Ezra D."/>
            <person name="Gonzalez J."/>
            <person name="Henrissat B."/>
            <person name="Kuo A."/>
            <person name="Liang C."/>
            <person name="Lipzen A."/>
            <person name="Lutzoni F."/>
            <person name="Magnuson J."/>
            <person name="Mondo S."/>
            <person name="Nolan M."/>
            <person name="Ohm R."/>
            <person name="Pangilinan J."/>
            <person name="Park H.-J."/>
            <person name="Ramirez L."/>
            <person name="Alfaro M."/>
            <person name="Sun H."/>
            <person name="Tritt A."/>
            <person name="Yoshinaga Y."/>
            <person name="Zwiers L.-H."/>
            <person name="Turgeon B."/>
            <person name="Goodwin S."/>
            <person name="Spatafora J."/>
            <person name="Crous P."/>
            <person name="Grigoriev I."/>
        </authorList>
    </citation>
    <scope>NUCLEOTIDE SEQUENCE</scope>
    <source>
        <strain evidence="11">CBS 119687</strain>
    </source>
</reference>
<dbReference type="OrthoDB" id="3519933at2759"/>
<dbReference type="GeneID" id="54405340"/>
<evidence type="ECO:0000256" key="5">
    <source>
        <dbReference type="ARBA" id="ARBA00022630"/>
    </source>
</evidence>
<comment type="similarity">
    <text evidence="3">Belongs to the lysine N(6)-hydroxylase/L-ornithine N(5)-oxygenase family.</text>
</comment>
<comment type="catalytic activity">
    <reaction evidence="10">
        <text>L-ornithine + NADH + O2 = N(5)-hydroxy-L-ornithine + NAD(+) + H2O</text>
        <dbReference type="Rhea" id="RHEA:41512"/>
        <dbReference type="ChEBI" id="CHEBI:15377"/>
        <dbReference type="ChEBI" id="CHEBI:15379"/>
        <dbReference type="ChEBI" id="CHEBI:46911"/>
        <dbReference type="ChEBI" id="CHEBI:57540"/>
        <dbReference type="ChEBI" id="CHEBI:57945"/>
        <dbReference type="ChEBI" id="CHEBI:78275"/>
        <dbReference type="EC" id="1.14.13.196"/>
    </reaction>
</comment>
<evidence type="ECO:0000256" key="10">
    <source>
        <dbReference type="ARBA" id="ARBA00049248"/>
    </source>
</evidence>
<dbReference type="SUPFAM" id="SSF51905">
    <property type="entry name" value="FAD/NAD(P)-binding domain"/>
    <property type="match status" value="1"/>
</dbReference>
<keyword evidence="7" id="KW-0521">NADP</keyword>